<dbReference type="RefSeq" id="WP_089708309.1">
    <property type="nucleotide sequence ID" value="NZ_FMAR01000001.1"/>
</dbReference>
<dbReference type="InterPro" id="IPR001296">
    <property type="entry name" value="Glyco_trans_1"/>
</dbReference>
<feature type="domain" description="Glycosyltransferase subfamily 4-like N-terminal" evidence="2">
    <location>
        <begin position="191"/>
        <end position="234"/>
    </location>
</feature>
<evidence type="ECO:0000259" key="1">
    <source>
        <dbReference type="Pfam" id="PF00534"/>
    </source>
</evidence>
<feature type="domain" description="Glycosyl transferase family 1" evidence="1">
    <location>
        <begin position="240"/>
        <end position="389"/>
    </location>
</feature>
<keyword evidence="3" id="KW-0808">Transferase</keyword>
<dbReference type="PANTHER" id="PTHR45947">
    <property type="entry name" value="SULFOQUINOVOSYL TRANSFERASE SQD2"/>
    <property type="match status" value="1"/>
</dbReference>
<dbReference type="CDD" id="cd03801">
    <property type="entry name" value="GT4_PimA-like"/>
    <property type="match status" value="1"/>
</dbReference>
<gene>
    <name evidence="3" type="ORF">GA0116948_101312</name>
</gene>
<name>A0A1C3ZAU2_9BACT</name>
<dbReference type="Proteomes" id="UP000242818">
    <property type="component" value="Unassembled WGS sequence"/>
</dbReference>
<dbReference type="Pfam" id="PF13439">
    <property type="entry name" value="Glyco_transf_4"/>
    <property type="match status" value="1"/>
</dbReference>
<sequence length="425" mass="46359">MKVLIIANGDFFSNYGGGQAYVRNEVDEMILQGRHIAVLSFREGVQEIESLVYKGIPLYQAPAHNTTLLQELITKIAPSLLHVHAQKAAMVSIARELRIPVVVTAHHGGILCPAGALLNDQDQLCACQASHHHCLRCVLHAVPGGDIAAGLLQHVPIPLYLKTGRLLQRWPAIPFITPMLTTAQVIASRQAAWQVIARWAHRVIAPSHAMGEAMLRNGLPASKMVVLPHGIPLTQAASPPSQRTTPHFCYVGRICHEKGLHVLLRAFSGLPEQCRLFIAGDSANRTEARYHQKLKRRYANDARIQWLGKCSPKQVQALLARTDVLVHPTICLEVFGLNIAEALSAGRPVIATRCGGAEMQITHGQNGWLVPPNDAAALQAAMEALCRHPAQVAQASLLAPRQVTSIGQHVADLYNHVFNQLPDIL</sequence>
<reference evidence="3 4" key="1">
    <citation type="submission" date="2016-08" db="EMBL/GenBank/DDBJ databases">
        <authorList>
            <person name="Seilhamer J.J."/>
        </authorList>
    </citation>
    <scope>NUCLEOTIDE SEQUENCE [LARGE SCALE GENOMIC DNA]</scope>
    <source>
        <strain evidence="3 4">A37T2</strain>
    </source>
</reference>
<dbReference type="SUPFAM" id="SSF53756">
    <property type="entry name" value="UDP-Glycosyltransferase/glycogen phosphorylase"/>
    <property type="match status" value="1"/>
</dbReference>
<dbReference type="InterPro" id="IPR050194">
    <property type="entry name" value="Glycosyltransferase_grp1"/>
</dbReference>
<protein>
    <submittedName>
        <fullName evidence="3">Glycosyltransferase involved in cell wall bisynthesis</fullName>
    </submittedName>
</protein>
<dbReference type="InterPro" id="IPR028098">
    <property type="entry name" value="Glyco_trans_4-like_N"/>
</dbReference>
<dbReference type="OrthoDB" id="9795068at2"/>
<dbReference type="GO" id="GO:0016757">
    <property type="term" value="F:glycosyltransferase activity"/>
    <property type="evidence" value="ECO:0007669"/>
    <property type="project" value="InterPro"/>
</dbReference>
<dbReference type="EMBL" id="FMAR01000001">
    <property type="protein sequence ID" value="SCB79420.1"/>
    <property type="molecule type" value="Genomic_DNA"/>
</dbReference>
<dbReference type="Pfam" id="PF00534">
    <property type="entry name" value="Glycos_transf_1"/>
    <property type="match status" value="1"/>
</dbReference>
<accession>A0A1C3ZAU2</accession>
<dbReference type="STRING" id="1335309.GA0116948_101312"/>
<dbReference type="AlphaFoldDB" id="A0A1C3ZAU2"/>
<evidence type="ECO:0000313" key="4">
    <source>
        <dbReference type="Proteomes" id="UP000242818"/>
    </source>
</evidence>
<organism evidence="3 4">
    <name type="scientific">Chitinophaga costaii</name>
    <dbReference type="NCBI Taxonomy" id="1335309"/>
    <lineage>
        <taxon>Bacteria</taxon>
        <taxon>Pseudomonadati</taxon>
        <taxon>Bacteroidota</taxon>
        <taxon>Chitinophagia</taxon>
        <taxon>Chitinophagales</taxon>
        <taxon>Chitinophagaceae</taxon>
        <taxon>Chitinophaga</taxon>
    </lineage>
</organism>
<evidence type="ECO:0000259" key="2">
    <source>
        <dbReference type="Pfam" id="PF13439"/>
    </source>
</evidence>
<dbReference type="Gene3D" id="3.40.50.2000">
    <property type="entry name" value="Glycogen Phosphorylase B"/>
    <property type="match status" value="3"/>
</dbReference>
<dbReference type="PANTHER" id="PTHR45947:SF3">
    <property type="entry name" value="SULFOQUINOVOSYL TRANSFERASE SQD2"/>
    <property type="match status" value="1"/>
</dbReference>
<evidence type="ECO:0000313" key="3">
    <source>
        <dbReference type="EMBL" id="SCB79420.1"/>
    </source>
</evidence>
<proteinExistence type="predicted"/>
<keyword evidence="4" id="KW-1185">Reference proteome</keyword>